<dbReference type="Proteomes" id="UP001501747">
    <property type="component" value="Unassembled WGS sequence"/>
</dbReference>
<comment type="caution">
    <text evidence="2">The sequence shown here is derived from an EMBL/GenBank/DDBJ whole genome shotgun (WGS) entry which is preliminary data.</text>
</comment>
<protein>
    <recommendedName>
        <fullName evidence="1">DUF4935 domain-containing protein</fullName>
    </recommendedName>
</protein>
<organism evidence="2 3">
    <name type="scientific">Allokutzneria multivorans</name>
    <dbReference type="NCBI Taxonomy" id="1142134"/>
    <lineage>
        <taxon>Bacteria</taxon>
        <taxon>Bacillati</taxon>
        <taxon>Actinomycetota</taxon>
        <taxon>Actinomycetes</taxon>
        <taxon>Pseudonocardiales</taxon>
        <taxon>Pseudonocardiaceae</taxon>
        <taxon>Allokutzneria</taxon>
    </lineage>
</organism>
<proteinExistence type="predicted"/>
<feature type="domain" description="DUF4935" evidence="1">
    <location>
        <begin position="5"/>
        <end position="178"/>
    </location>
</feature>
<sequence>MLSLLVDTSVWLDLAKNRDGQLTIVPIRLLVLQQSLELLVPQIITDEFQRNRPRVEAAATKSVHERFRLLRNDVSAYANSETRQWVDEMAHQIPYLSSRALQNFSEIADLLQNGRHLEPSADDHAAVIARSLAKRAPFHLNKNSVADALLMETYASACRASHDPAHKFGFVTANHHDFSVPNGDQRKPHPDLDSFFDGDRSSYYHNVDGLTQALLTHFGNEFTELVTETQKVQQEPRALQEIVGAHNEYRQRIWYFRRVLQEEQDLDEGLDSIDDLHVGLAERVEKIMEKIEGWYEESELIPESEFDWGYWNGTLATLRWVLGDEWGSLDT</sequence>
<reference evidence="3" key="1">
    <citation type="journal article" date="2019" name="Int. J. Syst. Evol. Microbiol.">
        <title>The Global Catalogue of Microorganisms (GCM) 10K type strain sequencing project: providing services to taxonomists for standard genome sequencing and annotation.</title>
        <authorList>
            <consortium name="The Broad Institute Genomics Platform"/>
            <consortium name="The Broad Institute Genome Sequencing Center for Infectious Disease"/>
            <person name="Wu L."/>
            <person name="Ma J."/>
        </authorList>
    </citation>
    <scope>NUCLEOTIDE SEQUENCE [LARGE SCALE GENOMIC DNA]</scope>
    <source>
        <strain evidence="3">JCM 17342</strain>
    </source>
</reference>
<evidence type="ECO:0000313" key="3">
    <source>
        <dbReference type="Proteomes" id="UP001501747"/>
    </source>
</evidence>
<evidence type="ECO:0000259" key="1">
    <source>
        <dbReference type="Pfam" id="PF16289"/>
    </source>
</evidence>
<accession>A0ABP7SE47</accession>
<dbReference type="RefSeq" id="WP_344876124.1">
    <property type="nucleotide sequence ID" value="NZ_BAABAL010000012.1"/>
</dbReference>
<dbReference type="InterPro" id="IPR032557">
    <property type="entry name" value="DUF4935"/>
</dbReference>
<name>A0ABP7SE47_9PSEU</name>
<dbReference type="EMBL" id="BAABAL010000012">
    <property type="protein sequence ID" value="GAA4010363.1"/>
    <property type="molecule type" value="Genomic_DNA"/>
</dbReference>
<dbReference type="Pfam" id="PF16289">
    <property type="entry name" value="PIN_12"/>
    <property type="match status" value="1"/>
</dbReference>
<keyword evidence="3" id="KW-1185">Reference proteome</keyword>
<evidence type="ECO:0000313" key="2">
    <source>
        <dbReference type="EMBL" id="GAA4010363.1"/>
    </source>
</evidence>
<gene>
    <name evidence="2" type="ORF">GCM10022247_35670</name>
</gene>